<evidence type="ECO:0000256" key="1">
    <source>
        <dbReference type="SAM" id="Phobius"/>
    </source>
</evidence>
<keyword evidence="1" id="KW-1133">Transmembrane helix</keyword>
<keyword evidence="1" id="KW-0812">Transmembrane</keyword>
<dbReference type="OrthoDB" id="5348880at2"/>
<sequence>MKKLVVREIAIYLFLLIFLAIWMHYKAWIDHPLEHLKALPTSPFGMLHPLIFTFFVYIIILIVRVFIHLVRRFSAKRRF</sequence>
<dbReference type="EMBL" id="FWWZ01000001">
    <property type="protein sequence ID" value="SMC08844.1"/>
    <property type="molecule type" value="Genomic_DNA"/>
</dbReference>
<dbReference type="RefSeq" id="WP_084275104.1">
    <property type="nucleotide sequence ID" value="NZ_AP026671.1"/>
</dbReference>
<gene>
    <name evidence="2" type="ORF">SAMN05660197_0618</name>
</gene>
<dbReference type="Proteomes" id="UP000192602">
    <property type="component" value="Unassembled WGS sequence"/>
</dbReference>
<feature type="transmembrane region" description="Helical" evidence="1">
    <location>
        <begin position="9"/>
        <end position="29"/>
    </location>
</feature>
<feature type="transmembrane region" description="Helical" evidence="1">
    <location>
        <begin position="49"/>
        <end position="70"/>
    </location>
</feature>
<dbReference type="AlphaFoldDB" id="A0A1W1WRA6"/>
<reference evidence="3" key="1">
    <citation type="submission" date="2017-04" db="EMBL/GenBank/DDBJ databases">
        <authorList>
            <person name="Varghese N."/>
            <person name="Submissions S."/>
        </authorList>
    </citation>
    <scope>NUCLEOTIDE SEQUENCE [LARGE SCALE GENOMIC DNA]</scope>
    <source>
        <strain evidence="3">DSM 16512</strain>
    </source>
</reference>
<dbReference type="STRING" id="1069081.SAMN05660197_0618"/>
<accession>A0A1W1WRA6</accession>
<evidence type="ECO:0000313" key="2">
    <source>
        <dbReference type="EMBL" id="SMC08844.1"/>
    </source>
</evidence>
<proteinExistence type="predicted"/>
<evidence type="ECO:0000313" key="3">
    <source>
        <dbReference type="Proteomes" id="UP000192602"/>
    </source>
</evidence>
<keyword evidence="3" id="KW-1185">Reference proteome</keyword>
<protein>
    <submittedName>
        <fullName evidence="2">Uncharacterized protein</fullName>
    </submittedName>
</protein>
<name>A0A1W1WRA6_9BACT</name>
<organism evidence="2 3">
    <name type="scientific">Nitratiruptor tergarcus DSM 16512</name>
    <dbReference type="NCBI Taxonomy" id="1069081"/>
    <lineage>
        <taxon>Bacteria</taxon>
        <taxon>Pseudomonadati</taxon>
        <taxon>Campylobacterota</taxon>
        <taxon>Epsilonproteobacteria</taxon>
        <taxon>Nautiliales</taxon>
        <taxon>Nitratiruptoraceae</taxon>
        <taxon>Nitratiruptor</taxon>
    </lineage>
</organism>
<keyword evidence="1" id="KW-0472">Membrane</keyword>